<organism evidence="9 10">
    <name type="scientific">Streptomyces nondiastaticus</name>
    <dbReference type="NCBI Taxonomy" id="3154512"/>
    <lineage>
        <taxon>Bacteria</taxon>
        <taxon>Bacillati</taxon>
        <taxon>Actinomycetota</taxon>
        <taxon>Actinomycetes</taxon>
        <taxon>Kitasatosporales</taxon>
        <taxon>Streptomycetaceae</taxon>
        <taxon>Streptomyces</taxon>
    </lineage>
</organism>
<keyword evidence="2" id="KW-1003">Cell membrane</keyword>
<dbReference type="Proteomes" id="UP001602123">
    <property type="component" value="Unassembled WGS sequence"/>
</dbReference>
<evidence type="ECO:0000256" key="3">
    <source>
        <dbReference type="ARBA" id="ARBA00022692"/>
    </source>
</evidence>
<evidence type="ECO:0000256" key="1">
    <source>
        <dbReference type="ARBA" id="ARBA00004651"/>
    </source>
</evidence>
<dbReference type="EMBL" id="JBIAUT010000010">
    <property type="protein sequence ID" value="MFF4219491.1"/>
    <property type="molecule type" value="Genomic_DNA"/>
</dbReference>
<sequence length="680" mass="71519">MEGSSSTRAAALVERGMPWFGSEQLTLAFDSRSLKADSEPYQHAVASAARAAASVVGTGQVVPVPDAPGRDPHHAYLIVGVPGGTKAHRGLLPDMRAATGRAATAASRGQVTVALTGPAPLLAELVKADLRDLRYAETVTAPVVLLLLILGLGSVGSALVTLVTASVGVVVSVGFLAALALVGDVDSLMVTVAMTVGFGLGLDYALLLLLRYRRLRGDGLAPHSAAAGATRTVGRAVLWCAAAVVLTSAALLTVPLAFARTAALTAGFTTVVTAAAATTLLPAVLPRLDRWLSWGGVRRRKRTSPEEGWARWSQRLMERPWPYLLAAVTILLVAAAPVGDLHLGLQMDRNVIANNEAGRGLAQMERDGLANVTLLALPHSPRTGPVDTADLTDALRADPRITTIAALDNGHDLTTITVTDRVSTNDPACERLATEIRLLAARTVPSGQPVFTTGPAAGIADFHQAMHSALRQIALIVLTSSFLLMFIAFRSLLLPFKAIVMNVLSLAASCGLLAWTTPHTAAPIHLAVPLLAATVVFGLSLDYEVFLVHRITERYRSTGEFRSAVACGLAETAHPITLAAATMATVFAGLMLTHRSDFRQAGFLVATSVLLDATLIRTVVVPTLMRLLGHRNWWLPAPLQKLFSLRTAVPPRVPGQHPGTPAPHASTDGPTVPPHEGSRS</sequence>
<protein>
    <submittedName>
        <fullName evidence="9">MMPL family transporter</fullName>
    </submittedName>
</protein>
<feature type="region of interest" description="Disordered" evidence="6">
    <location>
        <begin position="650"/>
        <end position="680"/>
    </location>
</feature>
<evidence type="ECO:0000256" key="6">
    <source>
        <dbReference type="SAM" id="MobiDB-lite"/>
    </source>
</evidence>
<evidence type="ECO:0000259" key="8">
    <source>
        <dbReference type="Pfam" id="PF03176"/>
    </source>
</evidence>
<feature type="transmembrane region" description="Helical" evidence="7">
    <location>
        <begin position="159"/>
        <end position="182"/>
    </location>
</feature>
<dbReference type="InterPro" id="IPR050545">
    <property type="entry name" value="Mycobact_MmpL"/>
</dbReference>
<evidence type="ECO:0000313" key="9">
    <source>
        <dbReference type="EMBL" id="MFF4219491.1"/>
    </source>
</evidence>
<feature type="transmembrane region" description="Helical" evidence="7">
    <location>
        <begin position="496"/>
        <end position="516"/>
    </location>
</feature>
<evidence type="ECO:0000256" key="5">
    <source>
        <dbReference type="ARBA" id="ARBA00023136"/>
    </source>
</evidence>
<proteinExistence type="predicted"/>
<feature type="transmembrane region" description="Helical" evidence="7">
    <location>
        <begin position="469"/>
        <end position="489"/>
    </location>
</feature>
<feature type="transmembrane region" description="Helical" evidence="7">
    <location>
        <begin position="603"/>
        <end position="625"/>
    </location>
</feature>
<comment type="caution">
    <text evidence="9">The sequence shown here is derived from an EMBL/GenBank/DDBJ whole genome shotgun (WGS) entry which is preliminary data.</text>
</comment>
<reference evidence="9 10" key="1">
    <citation type="submission" date="2024-10" db="EMBL/GenBank/DDBJ databases">
        <title>The Natural Products Discovery Center: Release of the First 8490 Sequenced Strains for Exploring Actinobacteria Biosynthetic Diversity.</title>
        <authorList>
            <person name="Kalkreuter E."/>
            <person name="Kautsar S.A."/>
            <person name="Yang D."/>
            <person name="Bader C.D."/>
            <person name="Teijaro C.N."/>
            <person name="Fluegel L."/>
            <person name="Davis C.M."/>
            <person name="Simpson J.R."/>
            <person name="Lauterbach L."/>
            <person name="Steele A.D."/>
            <person name="Gui C."/>
            <person name="Meng S."/>
            <person name="Li G."/>
            <person name="Viehrig K."/>
            <person name="Ye F."/>
            <person name="Su P."/>
            <person name="Kiefer A.F."/>
            <person name="Nichols A."/>
            <person name="Cepeda A.J."/>
            <person name="Yan W."/>
            <person name="Fan B."/>
            <person name="Jiang Y."/>
            <person name="Adhikari A."/>
            <person name="Zheng C.-J."/>
            <person name="Schuster L."/>
            <person name="Cowan T.M."/>
            <person name="Smanski M.J."/>
            <person name="Chevrette M.G."/>
            <person name="De Carvalho L.P.S."/>
            <person name="Shen B."/>
        </authorList>
    </citation>
    <scope>NUCLEOTIDE SEQUENCE [LARGE SCALE GENOMIC DNA]</scope>
    <source>
        <strain evidence="9 10">NPDC001650</strain>
    </source>
</reference>
<feature type="domain" description="Membrane transport protein MMPL" evidence="8">
    <location>
        <begin position="5"/>
        <end position="322"/>
    </location>
</feature>
<feature type="transmembrane region" description="Helical" evidence="7">
    <location>
        <begin position="564"/>
        <end position="591"/>
    </location>
</feature>
<accession>A0ABW6U4J5</accession>
<evidence type="ECO:0000313" key="10">
    <source>
        <dbReference type="Proteomes" id="UP001602123"/>
    </source>
</evidence>
<dbReference type="InterPro" id="IPR004869">
    <property type="entry name" value="MMPL_dom"/>
</dbReference>
<keyword evidence="3 7" id="KW-0812">Transmembrane</keyword>
<evidence type="ECO:0000256" key="2">
    <source>
        <dbReference type="ARBA" id="ARBA00022475"/>
    </source>
</evidence>
<comment type="subcellular location">
    <subcellularLocation>
        <location evidence="1">Cell membrane</location>
        <topology evidence="1">Multi-pass membrane protein</topology>
    </subcellularLocation>
</comment>
<evidence type="ECO:0000256" key="7">
    <source>
        <dbReference type="SAM" id="Phobius"/>
    </source>
</evidence>
<gene>
    <name evidence="9" type="ORF">ACFYZM_24895</name>
</gene>
<feature type="transmembrane region" description="Helical" evidence="7">
    <location>
        <begin position="264"/>
        <end position="285"/>
    </location>
</feature>
<dbReference type="PANTHER" id="PTHR33406">
    <property type="entry name" value="MEMBRANE PROTEIN MJ1562-RELATED"/>
    <property type="match status" value="1"/>
</dbReference>
<name>A0ABW6U4J5_9ACTN</name>
<keyword evidence="10" id="KW-1185">Reference proteome</keyword>
<keyword evidence="4 7" id="KW-1133">Transmembrane helix</keyword>
<evidence type="ECO:0000256" key="4">
    <source>
        <dbReference type="ARBA" id="ARBA00022989"/>
    </source>
</evidence>
<feature type="transmembrane region" description="Helical" evidence="7">
    <location>
        <begin position="522"/>
        <end position="543"/>
    </location>
</feature>
<feature type="domain" description="Membrane transport protein MMPL" evidence="8">
    <location>
        <begin position="398"/>
        <end position="635"/>
    </location>
</feature>
<feature type="transmembrane region" description="Helical" evidence="7">
    <location>
        <begin position="188"/>
        <end position="210"/>
    </location>
</feature>
<feature type="transmembrane region" description="Helical" evidence="7">
    <location>
        <begin position="321"/>
        <end position="339"/>
    </location>
</feature>
<dbReference type="Gene3D" id="1.20.1640.10">
    <property type="entry name" value="Multidrug efflux transporter AcrB transmembrane domain"/>
    <property type="match status" value="2"/>
</dbReference>
<keyword evidence="5 7" id="KW-0472">Membrane</keyword>
<dbReference type="Pfam" id="PF03176">
    <property type="entry name" value="MMPL"/>
    <property type="match status" value="2"/>
</dbReference>
<feature type="transmembrane region" description="Helical" evidence="7">
    <location>
        <begin position="236"/>
        <end position="258"/>
    </location>
</feature>
<dbReference type="SUPFAM" id="SSF82866">
    <property type="entry name" value="Multidrug efflux transporter AcrB transmembrane domain"/>
    <property type="match status" value="2"/>
</dbReference>
<dbReference type="PANTHER" id="PTHR33406:SF13">
    <property type="entry name" value="MEMBRANE PROTEIN YDFJ"/>
    <property type="match status" value="1"/>
</dbReference>
<dbReference type="RefSeq" id="WP_388631076.1">
    <property type="nucleotide sequence ID" value="NZ_JBIAUT010000010.1"/>
</dbReference>